<dbReference type="EMBL" id="LT629739">
    <property type="protein sequence ID" value="SDT03570.1"/>
    <property type="molecule type" value="Genomic_DNA"/>
</dbReference>
<name>A0A1H1X3C1_BRESA</name>
<evidence type="ECO:0000313" key="2">
    <source>
        <dbReference type="Proteomes" id="UP000199700"/>
    </source>
</evidence>
<dbReference type="Proteomes" id="UP000199700">
    <property type="component" value="Chromosome"/>
</dbReference>
<dbReference type="AlphaFoldDB" id="A0A1H1X3C1"/>
<keyword evidence="2" id="KW-1185">Reference proteome</keyword>
<gene>
    <name evidence="1" type="ORF">SAMN04489751_3571</name>
</gene>
<protein>
    <submittedName>
        <fullName evidence="1">Uncharacterized protein</fullName>
    </submittedName>
</protein>
<dbReference type="RefSeq" id="WP_092107714.1">
    <property type="nucleotide sequence ID" value="NZ_LT629739.1"/>
</dbReference>
<evidence type="ECO:0000313" key="1">
    <source>
        <dbReference type="EMBL" id="SDT03570.1"/>
    </source>
</evidence>
<accession>A0A1H1X3C1</accession>
<reference evidence="1" key="1">
    <citation type="submission" date="2016-10" db="EMBL/GenBank/DDBJ databases">
        <authorList>
            <person name="Varghese N."/>
            <person name="Submissions S."/>
        </authorList>
    </citation>
    <scope>NUCLEOTIDE SEQUENCE [LARGE SCALE GENOMIC DNA]</scope>
    <source>
        <strain evidence="1">DSM 22082</strain>
    </source>
</reference>
<organism evidence="1 2">
    <name type="scientific">Brevibacterium sandarakinum</name>
    <dbReference type="NCBI Taxonomy" id="629680"/>
    <lineage>
        <taxon>Bacteria</taxon>
        <taxon>Bacillati</taxon>
        <taxon>Actinomycetota</taxon>
        <taxon>Actinomycetes</taxon>
        <taxon>Micrococcales</taxon>
        <taxon>Brevibacteriaceae</taxon>
        <taxon>Brevibacterium</taxon>
    </lineage>
</organism>
<sequence>MPFALRGHPLTYTCPARVGLGVLTVVSLVGNGLRAAIVCDLSAGFATWVDVATGAALRWVSRT</sequence>
<proteinExistence type="predicted"/>